<proteinExistence type="predicted"/>
<dbReference type="EMBL" id="JBKBDE010000001">
    <property type="protein sequence ID" value="MFN6549971.1"/>
    <property type="molecule type" value="Genomic_DNA"/>
</dbReference>
<protein>
    <recommendedName>
        <fullName evidence="3">PE domain-containing protein</fullName>
    </recommendedName>
</protein>
<gene>
    <name evidence="1" type="ORF">ACK4CP_06200</name>
</gene>
<keyword evidence="2" id="KW-1185">Reference proteome</keyword>
<reference evidence="1 2" key="1">
    <citation type="submission" date="2024-12" db="EMBL/GenBank/DDBJ databases">
        <title>The coexistence of Mycolicibacterium septicum and Mycolicibacterium nivoides in clinical samples.</title>
        <authorList>
            <person name="Wang C."/>
            <person name="Feng Y."/>
            <person name="Zong Z."/>
        </authorList>
    </citation>
    <scope>NUCLEOTIDE SEQUENCE [LARGE SCALE GENOMIC DNA]</scope>
    <source>
        <strain evidence="1 2">120310</strain>
    </source>
</reference>
<sequence>MANELHVDAAGLRSASASSANVAASLAGFSLEATASSQPSGAGVAAVNAALTSVKNRQSARLTGQADVLSVSSARYGTTDTDGHDAITTVSV</sequence>
<dbReference type="Proteomes" id="UP001635817">
    <property type="component" value="Unassembled WGS sequence"/>
</dbReference>
<evidence type="ECO:0000313" key="1">
    <source>
        <dbReference type="EMBL" id="MFN6549971.1"/>
    </source>
</evidence>
<accession>A0ABW9LTX5</accession>
<dbReference type="RefSeq" id="WP_409548815.1">
    <property type="nucleotide sequence ID" value="NZ_JBKBDE010000001.1"/>
</dbReference>
<comment type="caution">
    <text evidence="1">The sequence shown here is derived from an EMBL/GenBank/DDBJ whole genome shotgun (WGS) entry which is preliminary data.</text>
</comment>
<evidence type="ECO:0008006" key="3">
    <source>
        <dbReference type="Google" id="ProtNLM"/>
    </source>
</evidence>
<name>A0ABW9LTX5_9MYCO</name>
<evidence type="ECO:0000313" key="2">
    <source>
        <dbReference type="Proteomes" id="UP001635817"/>
    </source>
</evidence>
<organism evidence="1 2">
    <name type="scientific">Mycolicibacterium septicum</name>
    <dbReference type="NCBI Taxonomy" id="98668"/>
    <lineage>
        <taxon>Bacteria</taxon>
        <taxon>Bacillati</taxon>
        <taxon>Actinomycetota</taxon>
        <taxon>Actinomycetes</taxon>
        <taxon>Mycobacteriales</taxon>
        <taxon>Mycobacteriaceae</taxon>
        <taxon>Mycolicibacterium</taxon>
    </lineage>
</organism>